<evidence type="ECO:0000313" key="2">
    <source>
        <dbReference type="Proteomes" id="UP000271031"/>
    </source>
</evidence>
<protein>
    <submittedName>
        <fullName evidence="1">Uncharacterized protein</fullName>
    </submittedName>
</protein>
<dbReference type="Proteomes" id="UP000271031">
    <property type="component" value="Unassembled WGS sequence"/>
</dbReference>
<comment type="caution">
    <text evidence="1">The sequence shown here is derived from an EMBL/GenBank/DDBJ whole genome shotgun (WGS) entry which is preliminary data.</text>
</comment>
<sequence length="64" mass="7225">MKMSRRNLLSVLITSGIVAAIGYMLMPKRRNGFSLNINRLPLSRKNMMKAGAMLFRSLRTAVAR</sequence>
<organism evidence="1 2">
    <name type="scientific">Brevibacillus fluminis</name>
    <dbReference type="NCBI Taxonomy" id="511487"/>
    <lineage>
        <taxon>Bacteria</taxon>
        <taxon>Bacillati</taxon>
        <taxon>Bacillota</taxon>
        <taxon>Bacilli</taxon>
        <taxon>Bacillales</taxon>
        <taxon>Paenibacillaceae</taxon>
        <taxon>Brevibacillus</taxon>
    </lineage>
</organism>
<dbReference type="OrthoDB" id="2470598at2"/>
<dbReference type="AlphaFoldDB" id="A0A3M8DR76"/>
<name>A0A3M8DR76_9BACL</name>
<proteinExistence type="predicted"/>
<evidence type="ECO:0000313" key="1">
    <source>
        <dbReference type="EMBL" id="RNB90640.1"/>
    </source>
</evidence>
<accession>A0A3M8DR76</accession>
<dbReference type="EMBL" id="RHHQ01000007">
    <property type="protein sequence ID" value="RNB90640.1"/>
    <property type="molecule type" value="Genomic_DNA"/>
</dbReference>
<gene>
    <name evidence="1" type="ORF">EDM56_09105</name>
</gene>
<reference evidence="1 2" key="1">
    <citation type="submission" date="2018-10" db="EMBL/GenBank/DDBJ databases">
        <title>Phylogenomics of Brevibacillus.</title>
        <authorList>
            <person name="Dunlap C."/>
        </authorList>
    </citation>
    <scope>NUCLEOTIDE SEQUENCE [LARGE SCALE GENOMIC DNA]</scope>
    <source>
        <strain evidence="1 2">JCM 15716</strain>
    </source>
</reference>
<keyword evidence="2" id="KW-1185">Reference proteome</keyword>